<dbReference type="OrthoDB" id="695275at2759"/>
<gene>
    <name evidence="10" type="ORF">HU200_061055</name>
</gene>
<evidence type="ECO:0000259" key="9">
    <source>
        <dbReference type="Pfam" id="PF25019"/>
    </source>
</evidence>
<dbReference type="Gene3D" id="3.40.50.300">
    <property type="entry name" value="P-loop containing nucleotide triphosphate hydrolases"/>
    <property type="match status" value="1"/>
</dbReference>
<evidence type="ECO:0000256" key="3">
    <source>
        <dbReference type="ARBA" id="ARBA00022737"/>
    </source>
</evidence>
<dbReference type="InterPro" id="IPR032675">
    <property type="entry name" value="LRR_dom_sf"/>
</dbReference>
<name>A0A835A544_9POAL</name>
<evidence type="ECO:0000256" key="4">
    <source>
        <dbReference type="ARBA" id="ARBA00022741"/>
    </source>
</evidence>
<dbReference type="Proteomes" id="UP000636709">
    <property type="component" value="Unassembled WGS sequence"/>
</dbReference>
<keyword evidence="4" id="KW-0547">Nucleotide-binding</keyword>
<dbReference type="SUPFAM" id="SSF52058">
    <property type="entry name" value="L domain-like"/>
    <property type="match status" value="2"/>
</dbReference>
<accession>A0A835A544</accession>
<dbReference type="EMBL" id="JACEFO010002585">
    <property type="protein sequence ID" value="KAF8655511.1"/>
    <property type="molecule type" value="Genomic_DNA"/>
</dbReference>
<keyword evidence="2" id="KW-0433">Leucine-rich repeat</keyword>
<evidence type="ECO:0000259" key="8">
    <source>
        <dbReference type="Pfam" id="PF18052"/>
    </source>
</evidence>
<evidence type="ECO:0000259" key="7">
    <source>
        <dbReference type="Pfam" id="PF00931"/>
    </source>
</evidence>
<evidence type="ECO:0000256" key="2">
    <source>
        <dbReference type="ARBA" id="ARBA00022614"/>
    </source>
</evidence>
<sequence length="1432" mass="160164">MATALVSAAFSVVGKALAPLTDGFFKNWAASVKLGDNVKALELELLSTLAVLEHTSGKEIADNSAFRALLVRLQELGYDADDVLDELDYFRIQDQLDNTSAAADTHAKGCTHNLILNAKAVGKQIICLPTCLSPGKCFPCSSSMPCVRDDNNCDDNRRLDNSPQINHRNDEPPKLRFNRVDASKKMQHIVEQLRLVKQEVSRTMESRIITTSEPIDFKLYGRDLMMSSIIHDITEGKHSGNLLTVIPIVGPGGIGKTTLAQHIYHNEKVQQHFEVKVWKCVSLKSNANNLIEEIEKHIPQVRGENSTSTAGELVGQRLKDKRFLLVLDDIWDCREPGWEQLLVPFKKSQVQGNIIIVTTRLPAQAQIMIQNIDCPMALQGLEHDEFMKLFLAIIFGNDQPGATHKFFIEIADAIASKLKGSPLAARTVGRLLKTQLDRGHWTRVLESQDVLRLSPSENKRVEDIGLSNLRELVNYGTFEKACEEENGSIHYILHDLLHKLARKVSSHECLSIDSSEFKVSSLNVLPSIRHLSINIDDTSVKDRLTLQNCVADFNTLDKRLKVKKLRTLMLFGRHYSCLVKVFGDLFRESEALRVIFLSHPYYDVKDVLHNFNSLVHLSYLRIQYPYFLHQEINPLPIKLSRFYHMMVLDVGNYHISVTDISNLVKLRHVLVPNCSSIVEVGKLKSLQELRIFKVKQECQGFELRQIGELVELSGSLSIDGLENVQVAEADEAKLTQKGRLRELRLCWQSTTQNDSATAIQEHVLEWLKPSSNLQNSSISGNRGDTCPSWLGTSLSVENLESLFLDGVAWKTFPPIGELFLVNVSGEEIPSIMPEKRFENLRELVLEELPQLKRWVVHAPCQWFPFLEQLDIIYCSNLVELSFSHSFCCRQEKLANGNLFPNKLLSLKIMACPQLSSLPTALPWTNESTCHIDIQQIGSSSLHSLSADADTETGLEYSLTIEGKDTQDSMLWNALAFHNLTELKSLIMTRCQPPSLCHLQMLSSLRTLCMSCNAFPFIEGDSHFKYQLPVEQLQIDRWSASGKKLTQLLTCFPKLSNLSLYYFMTITGLGVMGQHATAAPGPSSSANKLEEKQRQQQQGLVALEEGLLLLPPQLQLLKICGCPQLSLHSNPYLDSNGRTGGGGGGGLQGMISLPQLSIFGCPNFLSLYSSSSFSSGFPFPNSLEDLSLDAMDIMETLTLVPLLNLCSSLTRLSIGGYGNLRGEGLLSLLSQGHLTELFVRRTPNFFVDWEHELPSCSSKLQSLSTDDVAGVTSAPICRFLVSSLTKLWFGDKVVDRFTEEQETLLFVNSLEQITFHSCNNLQYLPARLHRLPNLKILDIYDCKAIQMLPKDSLPSSLQQLKIWGCPELRSLPEGGLPSSLQQLCIKYCPAIQLLPKVDDLPSSLQLLDVRYGGSDELTRQCRGLIGIIPIVIT</sequence>
<evidence type="ECO:0000256" key="5">
    <source>
        <dbReference type="ARBA" id="ARBA00022821"/>
    </source>
</evidence>
<keyword evidence="5" id="KW-0611">Plant defense</keyword>
<evidence type="ECO:0000313" key="11">
    <source>
        <dbReference type="Proteomes" id="UP000636709"/>
    </source>
</evidence>
<proteinExistence type="inferred from homology"/>
<dbReference type="SUPFAM" id="SSF52540">
    <property type="entry name" value="P-loop containing nucleoside triphosphate hydrolases"/>
    <property type="match status" value="1"/>
</dbReference>
<feature type="domain" description="Disease resistance N-terminal" evidence="8">
    <location>
        <begin position="13"/>
        <end position="95"/>
    </location>
</feature>
<dbReference type="GO" id="GO:0043531">
    <property type="term" value="F:ADP binding"/>
    <property type="evidence" value="ECO:0007669"/>
    <property type="project" value="InterPro"/>
</dbReference>
<dbReference type="Gene3D" id="1.10.8.430">
    <property type="entry name" value="Helical domain of apoptotic protease-activating factors"/>
    <property type="match status" value="1"/>
</dbReference>
<organism evidence="10 11">
    <name type="scientific">Digitaria exilis</name>
    <dbReference type="NCBI Taxonomy" id="1010633"/>
    <lineage>
        <taxon>Eukaryota</taxon>
        <taxon>Viridiplantae</taxon>
        <taxon>Streptophyta</taxon>
        <taxon>Embryophyta</taxon>
        <taxon>Tracheophyta</taxon>
        <taxon>Spermatophyta</taxon>
        <taxon>Magnoliopsida</taxon>
        <taxon>Liliopsida</taxon>
        <taxon>Poales</taxon>
        <taxon>Poaceae</taxon>
        <taxon>PACMAD clade</taxon>
        <taxon>Panicoideae</taxon>
        <taxon>Panicodae</taxon>
        <taxon>Paniceae</taxon>
        <taxon>Anthephorinae</taxon>
        <taxon>Digitaria</taxon>
    </lineage>
</organism>
<evidence type="ECO:0008006" key="12">
    <source>
        <dbReference type="Google" id="ProtNLM"/>
    </source>
</evidence>
<dbReference type="PANTHER" id="PTHR36766">
    <property type="entry name" value="PLANT BROAD-SPECTRUM MILDEW RESISTANCE PROTEIN RPW8"/>
    <property type="match status" value="1"/>
</dbReference>
<dbReference type="PANTHER" id="PTHR36766:SF64">
    <property type="entry name" value="OS12G0206100 PROTEIN"/>
    <property type="match status" value="1"/>
</dbReference>
<dbReference type="InterPro" id="IPR042197">
    <property type="entry name" value="Apaf_helical"/>
</dbReference>
<dbReference type="InterPro" id="IPR056789">
    <property type="entry name" value="LRR_R13L1-DRL21"/>
</dbReference>
<dbReference type="Gene3D" id="1.20.5.4130">
    <property type="match status" value="1"/>
</dbReference>
<keyword evidence="3" id="KW-0677">Repeat</keyword>
<feature type="domain" description="NB-ARC" evidence="7">
    <location>
        <begin position="225"/>
        <end position="397"/>
    </location>
</feature>
<dbReference type="Gene3D" id="3.80.10.10">
    <property type="entry name" value="Ribonuclease Inhibitor"/>
    <property type="match status" value="3"/>
</dbReference>
<dbReference type="Pfam" id="PF18052">
    <property type="entry name" value="Rx_N"/>
    <property type="match status" value="1"/>
</dbReference>
<dbReference type="Pfam" id="PF25019">
    <property type="entry name" value="LRR_R13L1-DRL21"/>
    <property type="match status" value="1"/>
</dbReference>
<keyword evidence="6" id="KW-0067">ATP-binding</keyword>
<dbReference type="GO" id="GO:0051707">
    <property type="term" value="P:response to other organism"/>
    <property type="evidence" value="ECO:0007669"/>
    <property type="project" value="UniProtKB-ARBA"/>
</dbReference>
<dbReference type="InterPro" id="IPR002182">
    <property type="entry name" value="NB-ARC"/>
</dbReference>
<reference evidence="10" key="1">
    <citation type="submission" date="2020-07" db="EMBL/GenBank/DDBJ databases">
        <title>Genome sequence and genetic diversity analysis of an under-domesticated orphan crop, white fonio (Digitaria exilis).</title>
        <authorList>
            <person name="Bennetzen J.L."/>
            <person name="Chen S."/>
            <person name="Ma X."/>
            <person name="Wang X."/>
            <person name="Yssel A.E.J."/>
            <person name="Chaluvadi S.R."/>
            <person name="Johnson M."/>
            <person name="Gangashetty P."/>
            <person name="Hamidou F."/>
            <person name="Sanogo M.D."/>
            <person name="Zwaenepoel A."/>
            <person name="Wallace J."/>
            <person name="Van De Peer Y."/>
            <person name="Van Deynze A."/>
        </authorList>
    </citation>
    <scope>NUCLEOTIDE SEQUENCE</scope>
    <source>
        <tissue evidence="10">Leaves</tissue>
    </source>
</reference>
<evidence type="ECO:0000256" key="1">
    <source>
        <dbReference type="ARBA" id="ARBA00008894"/>
    </source>
</evidence>
<comment type="similarity">
    <text evidence="1">Belongs to the disease resistance NB-LRR family.</text>
</comment>
<comment type="caution">
    <text evidence="10">The sequence shown here is derived from an EMBL/GenBank/DDBJ whole genome shotgun (WGS) entry which is preliminary data.</text>
</comment>
<dbReference type="InterPro" id="IPR027417">
    <property type="entry name" value="P-loop_NTPase"/>
</dbReference>
<protein>
    <recommendedName>
        <fullName evidence="12">AAA+ ATPase domain-containing protein</fullName>
    </recommendedName>
</protein>
<dbReference type="GO" id="GO:0005524">
    <property type="term" value="F:ATP binding"/>
    <property type="evidence" value="ECO:0007669"/>
    <property type="project" value="UniProtKB-KW"/>
</dbReference>
<dbReference type="Pfam" id="PF00931">
    <property type="entry name" value="NB-ARC"/>
    <property type="match status" value="1"/>
</dbReference>
<feature type="domain" description="R13L1/DRL21-like LRR repeat region" evidence="9">
    <location>
        <begin position="703"/>
        <end position="818"/>
    </location>
</feature>
<dbReference type="GO" id="GO:0006952">
    <property type="term" value="P:defense response"/>
    <property type="evidence" value="ECO:0007669"/>
    <property type="project" value="UniProtKB-KW"/>
</dbReference>
<evidence type="ECO:0000313" key="10">
    <source>
        <dbReference type="EMBL" id="KAF8655511.1"/>
    </source>
</evidence>
<dbReference type="InterPro" id="IPR041118">
    <property type="entry name" value="Rx_N"/>
</dbReference>
<keyword evidence="11" id="KW-1185">Reference proteome</keyword>
<evidence type="ECO:0000256" key="6">
    <source>
        <dbReference type="ARBA" id="ARBA00022840"/>
    </source>
</evidence>
<dbReference type="PRINTS" id="PR00364">
    <property type="entry name" value="DISEASERSIST"/>
</dbReference>